<sequence>MLRSAITTSEVRMKSQALFCEFTHRKKNLNGYYQIIHPYLPLLPPSTISPQEDNPSIFQPSPEVAGTVKLSCLPYQPSSSFSLAVSAILALIPPPQDQDPADPCSVWLRRSYAQLFAQTALHKAENEIEEPTASTEEQRFHPQLSPKLHPILALVVLSVYDYCQHGNISRMRMRANQAVTTAMDYSIHCLNDTASEAQRRIWWNAVFVMYQSTILNASPPVITINDPRITTPYPSFQSHIPEPWSALLRVNEASVSVSEIVNSSAEGENTPTRLDPRDQIHRLDSHLLTLAAECDSELGLGETDEPDELAAWNLGLITNILSHSARIKLHRRRAFAEVPIFVQKHCDLAFVNTDEPFSQTETPRVASYLESIFPFSVEESSKVCLKSSLAISRAFGHLNSLALSQSNYLTMSNTITDTSLHQKQYGGSLPYFKCAAMQACYSLYMLVHHIRAALSSKRLSICYFLLNQPDPATEVQDAKRPIEELRNGISGLISSMKLDMVFDGITAMTRDLDAVYLSLFPR</sequence>
<dbReference type="PANTHER" id="PTHR47431:SF5">
    <property type="entry name" value="ZN(II)2CYS6 TRANSCRIPTION FACTOR (EUROFUNG)"/>
    <property type="match status" value="1"/>
</dbReference>
<evidence type="ECO:0000313" key="2">
    <source>
        <dbReference type="Proteomes" id="UP000247810"/>
    </source>
</evidence>
<dbReference type="EMBL" id="KZ825940">
    <property type="protein sequence ID" value="PYH91602.1"/>
    <property type="molecule type" value="Genomic_DNA"/>
</dbReference>
<dbReference type="PANTHER" id="PTHR47431">
    <property type="entry name" value="ZN(II)2CYS6 TRANSCRIPTION FACTOR (EUROFUNG)-RELATED"/>
    <property type="match status" value="1"/>
</dbReference>
<dbReference type="VEuPathDB" id="FungiDB:BO71DRAFT_44932"/>
<name>A0A319EKW5_9EURO</name>
<gene>
    <name evidence="1" type="ORF">BO71DRAFT_44932</name>
</gene>
<keyword evidence="2" id="KW-1185">Reference proteome</keyword>
<protein>
    <recommendedName>
        <fullName evidence="3">Transcription factor domain-containing protein</fullName>
    </recommendedName>
</protein>
<evidence type="ECO:0000313" key="1">
    <source>
        <dbReference type="EMBL" id="PYH91602.1"/>
    </source>
</evidence>
<organism evidence="1 2">
    <name type="scientific">Aspergillus ellipticus CBS 707.79</name>
    <dbReference type="NCBI Taxonomy" id="1448320"/>
    <lineage>
        <taxon>Eukaryota</taxon>
        <taxon>Fungi</taxon>
        <taxon>Dikarya</taxon>
        <taxon>Ascomycota</taxon>
        <taxon>Pezizomycotina</taxon>
        <taxon>Eurotiomycetes</taxon>
        <taxon>Eurotiomycetidae</taxon>
        <taxon>Eurotiales</taxon>
        <taxon>Aspergillaceae</taxon>
        <taxon>Aspergillus</taxon>
        <taxon>Aspergillus subgen. Circumdati</taxon>
    </lineage>
</organism>
<dbReference type="CDD" id="cd12148">
    <property type="entry name" value="fungal_TF_MHR"/>
    <property type="match status" value="1"/>
</dbReference>
<reference evidence="1 2" key="1">
    <citation type="submission" date="2018-02" db="EMBL/GenBank/DDBJ databases">
        <title>The genomes of Aspergillus section Nigri reveals drivers in fungal speciation.</title>
        <authorList>
            <consortium name="DOE Joint Genome Institute"/>
            <person name="Vesth T.C."/>
            <person name="Nybo J."/>
            <person name="Theobald S."/>
            <person name="Brandl J."/>
            <person name="Frisvad J.C."/>
            <person name="Nielsen K.F."/>
            <person name="Lyhne E.K."/>
            <person name="Kogle M.E."/>
            <person name="Kuo A."/>
            <person name="Riley R."/>
            <person name="Clum A."/>
            <person name="Nolan M."/>
            <person name="Lipzen A."/>
            <person name="Salamov A."/>
            <person name="Henrissat B."/>
            <person name="Wiebenga A."/>
            <person name="De vries R.P."/>
            <person name="Grigoriev I.V."/>
            <person name="Mortensen U.H."/>
            <person name="Andersen M.R."/>
            <person name="Baker S.E."/>
        </authorList>
    </citation>
    <scope>NUCLEOTIDE SEQUENCE [LARGE SCALE GENOMIC DNA]</scope>
    <source>
        <strain evidence="1 2">CBS 707.79</strain>
    </source>
</reference>
<accession>A0A319EKW5</accession>
<proteinExistence type="predicted"/>
<dbReference type="Proteomes" id="UP000247810">
    <property type="component" value="Unassembled WGS sequence"/>
</dbReference>
<dbReference type="AlphaFoldDB" id="A0A319EKW5"/>
<dbReference type="OrthoDB" id="2123952at2759"/>
<dbReference type="STRING" id="1448320.A0A319EKW5"/>
<evidence type="ECO:0008006" key="3">
    <source>
        <dbReference type="Google" id="ProtNLM"/>
    </source>
</evidence>